<name>A0A127VKP2_9SPHI</name>
<keyword evidence="8" id="KW-1185">Reference proteome</keyword>
<dbReference type="InterPro" id="IPR007627">
    <property type="entry name" value="RNA_pol_sigma70_r2"/>
</dbReference>
<reference evidence="7 8" key="1">
    <citation type="submission" date="2016-03" db="EMBL/GenBank/DDBJ databases">
        <title>Complete genome sequence of Pedobacter cryoconitis PAMC 27485.</title>
        <authorList>
            <person name="Lee J."/>
            <person name="Kim O.-S."/>
        </authorList>
    </citation>
    <scope>NUCLEOTIDE SEQUENCE [LARGE SCALE GENOMIC DNA]</scope>
    <source>
        <strain evidence="7 8">PAMC 27485</strain>
    </source>
</reference>
<dbReference type="PANTHER" id="PTHR43133">
    <property type="entry name" value="RNA POLYMERASE ECF-TYPE SIGMA FACTO"/>
    <property type="match status" value="1"/>
</dbReference>
<dbReference type="Pfam" id="PF04542">
    <property type="entry name" value="Sigma70_r2"/>
    <property type="match status" value="1"/>
</dbReference>
<dbReference type="InterPro" id="IPR014327">
    <property type="entry name" value="RNA_pol_sigma70_bacteroid"/>
</dbReference>
<sequence>MAKYNDLTDSELILLLNEDNNAAFKEIYLRYDKLLYLYAYKKLRNKEEAKDVVQDVFTWLLNHRQDIHLKVSLSAYLYKAVLHKIFDIFKHKGIIKRYAESGEHYIELESVETDYLIREKDISSLIAQEIAAMPPKMREIYILKRKNYLSTKEIALQLGVSEHTVSTQLKRAMKHLRIKLGLVAYLLWILKI</sequence>
<evidence type="ECO:0000259" key="6">
    <source>
        <dbReference type="Pfam" id="PF08281"/>
    </source>
</evidence>
<dbReference type="PATRIC" id="fig|188932.3.peg.5211"/>
<evidence type="ECO:0000256" key="3">
    <source>
        <dbReference type="ARBA" id="ARBA00023082"/>
    </source>
</evidence>
<keyword evidence="4" id="KW-0804">Transcription</keyword>
<gene>
    <name evidence="7" type="ORF">AY601_5024</name>
</gene>
<accession>A0A127VKP2</accession>
<dbReference type="Pfam" id="PF08281">
    <property type="entry name" value="Sigma70_r4_2"/>
    <property type="match status" value="1"/>
</dbReference>
<dbReference type="SUPFAM" id="SSF88946">
    <property type="entry name" value="Sigma2 domain of RNA polymerase sigma factors"/>
    <property type="match status" value="1"/>
</dbReference>
<dbReference type="NCBIfam" id="TIGR02985">
    <property type="entry name" value="Sig70_bacteroi1"/>
    <property type="match status" value="1"/>
</dbReference>
<keyword evidence="2" id="KW-0805">Transcription regulation</keyword>
<protein>
    <submittedName>
        <fullName evidence="7">RNA polymerase sigma 70</fullName>
    </submittedName>
</protein>
<feature type="domain" description="RNA polymerase sigma factor 70 region 4 type 2" evidence="6">
    <location>
        <begin position="126"/>
        <end position="176"/>
    </location>
</feature>
<dbReference type="InterPro" id="IPR013249">
    <property type="entry name" value="RNA_pol_sigma70_r4_t2"/>
</dbReference>
<dbReference type="Gene3D" id="1.10.10.10">
    <property type="entry name" value="Winged helix-like DNA-binding domain superfamily/Winged helix DNA-binding domain"/>
    <property type="match status" value="1"/>
</dbReference>
<dbReference type="GO" id="GO:0016987">
    <property type="term" value="F:sigma factor activity"/>
    <property type="evidence" value="ECO:0007669"/>
    <property type="project" value="UniProtKB-KW"/>
</dbReference>
<dbReference type="Gene3D" id="1.10.1740.10">
    <property type="match status" value="1"/>
</dbReference>
<dbReference type="PANTHER" id="PTHR43133:SF46">
    <property type="entry name" value="RNA POLYMERASE SIGMA-70 FACTOR ECF SUBFAMILY"/>
    <property type="match status" value="1"/>
</dbReference>
<dbReference type="GO" id="GO:0003677">
    <property type="term" value="F:DNA binding"/>
    <property type="evidence" value="ECO:0007669"/>
    <property type="project" value="InterPro"/>
</dbReference>
<evidence type="ECO:0000256" key="2">
    <source>
        <dbReference type="ARBA" id="ARBA00023015"/>
    </source>
</evidence>
<organism evidence="7 8">
    <name type="scientific">Pedobacter cryoconitis</name>
    <dbReference type="NCBI Taxonomy" id="188932"/>
    <lineage>
        <taxon>Bacteria</taxon>
        <taxon>Pseudomonadati</taxon>
        <taxon>Bacteroidota</taxon>
        <taxon>Sphingobacteriia</taxon>
        <taxon>Sphingobacteriales</taxon>
        <taxon>Sphingobacteriaceae</taxon>
        <taxon>Pedobacter</taxon>
    </lineage>
</organism>
<dbReference type="RefSeq" id="WP_068406766.1">
    <property type="nucleotide sequence ID" value="NZ_CP014504.1"/>
</dbReference>
<dbReference type="NCBIfam" id="TIGR02937">
    <property type="entry name" value="sigma70-ECF"/>
    <property type="match status" value="1"/>
</dbReference>
<dbReference type="CDD" id="cd06171">
    <property type="entry name" value="Sigma70_r4"/>
    <property type="match status" value="1"/>
</dbReference>
<evidence type="ECO:0000256" key="1">
    <source>
        <dbReference type="ARBA" id="ARBA00010641"/>
    </source>
</evidence>
<dbReference type="AlphaFoldDB" id="A0A127VKP2"/>
<dbReference type="InterPro" id="IPR039425">
    <property type="entry name" value="RNA_pol_sigma-70-like"/>
</dbReference>
<dbReference type="InterPro" id="IPR014284">
    <property type="entry name" value="RNA_pol_sigma-70_dom"/>
</dbReference>
<proteinExistence type="inferred from homology"/>
<dbReference type="EMBL" id="CP014504">
    <property type="protein sequence ID" value="AMQ01838.1"/>
    <property type="molecule type" value="Genomic_DNA"/>
</dbReference>
<feature type="domain" description="RNA polymerase sigma-70 region 2" evidence="5">
    <location>
        <begin position="28"/>
        <end position="90"/>
    </location>
</feature>
<keyword evidence="3" id="KW-0731">Sigma factor</keyword>
<dbReference type="SUPFAM" id="SSF88659">
    <property type="entry name" value="Sigma3 and sigma4 domains of RNA polymerase sigma factors"/>
    <property type="match status" value="1"/>
</dbReference>
<evidence type="ECO:0000313" key="8">
    <source>
        <dbReference type="Proteomes" id="UP000071561"/>
    </source>
</evidence>
<evidence type="ECO:0000256" key="4">
    <source>
        <dbReference type="ARBA" id="ARBA00023163"/>
    </source>
</evidence>
<dbReference type="InterPro" id="IPR013324">
    <property type="entry name" value="RNA_pol_sigma_r3/r4-like"/>
</dbReference>
<dbReference type="InterPro" id="IPR013325">
    <property type="entry name" value="RNA_pol_sigma_r2"/>
</dbReference>
<dbReference type="GO" id="GO:0006352">
    <property type="term" value="P:DNA-templated transcription initiation"/>
    <property type="evidence" value="ECO:0007669"/>
    <property type="project" value="InterPro"/>
</dbReference>
<dbReference type="InterPro" id="IPR036388">
    <property type="entry name" value="WH-like_DNA-bd_sf"/>
</dbReference>
<evidence type="ECO:0000259" key="5">
    <source>
        <dbReference type="Pfam" id="PF04542"/>
    </source>
</evidence>
<dbReference type="Proteomes" id="UP000071561">
    <property type="component" value="Chromosome"/>
</dbReference>
<evidence type="ECO:0000313" key="7">
    <source>
        <dbReference type="EMBL" id="AMQ01838.1"/>
    </source>
</evidence>
<dbReference type="OrthoDB" id="659569at2"/>
<comment type="similarity">
    <text evidence="1">Belongs to the sigma-70 factor family. ECF subfamily.</text>
</comment>
<dbReference type="KEGG" id="pcm:AY601_5024"/>